<gene>
    <name evidence="2" type="ORF">E1284_28235</name>
</gene>
<evidence type="ECO:0000256" key="1">
    <source>
        <dbReference type="SAM" id="MobiDB-lite"/>
    </source>
</evidence>
<evidence type="ECO:0000313" key="3">
    <source>
        <dbReference type="Proteomes" id="UP000295431"/>
    </source>
</evidence>
<evidence type="ECO:0008006" key="4">
    <source>
        <dbReference type="Google" id="ProtNLM"/>
    </source>
</evidence>
<organism evidence="2 3">
    <name type="scientific">Actinomadura bangladeshensis</name>
    <dbReference type="NCBI Taxonomy" id="453573"/>
    <lineage>
        <taxon>Bacteria</taxon>
        <taxon>Bacillati</taxon>
        <taxon>Actinomycetota</taxon>
        <taxon>Actinomycetes</taxon>
        <taxon>Streptosporangiales</taxon>
        <taxon>Thermomonosporaceae</taxon>
        <taxon>Actinomadura</taxon>
    </lineage>
</organism>
<dbReference type="Proteomes" id="UP000295431">
    <property type="component" value="Unassembled WGS sequence"/>
</dbReference>
<reference evidence="2 3" key="1">
    <citation type="submission" date="2019-03" db="EMBL/GenBank/DDBJ databases">
        <title>Draft genome sequences of novel Actinobacteria.</title>
        <authorList>
            <person name="Sahin N."/>
            <person name="Ay H."/>
            <person name="Saygin H."/>
        </authorList>
    </citation>
    <scope>NUCLEOTIDE SEQUENCE [LARGE SCALE GENOMIC DNA]</scope>
    <source>
        <strain evidence="2 3">DSM 45347</strain>
    </source>
</reference>
<dbReference type="Gene3D" id="3.40.50.300">
    <property type="entry name" value="P-loop containing nucleotide triphosphate hydrolases"/>
    <property type="match status" value="1"/>
</dbReference>
<keyword evidence="3" id="KW-1185">Reference proteome</keyword>
<name>A0A4R4NM49_9ACTN</name>
<sequence length="270" mass="27860">MALHCLISPGGSPGVSTTALGLALAWPGRVLLAECDPMGRRVLPGFMADRMRASAGPGLLGLAMAAEADPQGPVALEEYVVPIPDDGHAGLLHGVRDPRHGVRLGPVWPRLTEALLARDGDVIVDLGRVGGSDTPTELLKAADAVVMVLKPTVTQVDAAAARLDALIELVGEQAAIRLCLIADGAYGAADVERVLGFPVLAELPCSPTDARVLSDGARPRLTFRTSLLVRSLSVLGHRLRATVAGPGTTATSLDGARRSAPPLAASGVRR</sequence>
<dbReference type="SUPFAM" id="SSF52540">
    <property type="entry name" value="P-loop containing nucleoside triphosphate hydrolases"/>
    <property type="match status" value="1"/>
</dbReference>
<proteinExistence type="predicted"/>
<evidence type="ECO:0000313" key="2">
    <source>
        <dbReference type="EMBL" id="TDC10285.1"/>
    </source>
</evidence>
<dbReference type="RefSeq" id="WP_131943188.1">
    <property type="nucleotide sequence ID" value="NZ_BAAAMX010000050.1"/>
</dbReference>
<accession>A0A4R4NM49</accession>
<dbReference type="AlphaFoldDB" id="A0A4R4NM49"/>
<dbReference type="OrthoDB" id="5243870at2"/>
<comment type="caution">
    <text evidence="2">The sequence shown here is derived from an EMBL/GenBank/DDBJ whole genome shotgun (WGS) entry which is preliminary data.</text>
</comment>
<feature type="region of interest" description="Disordered" evidence="1">
    <location>
        <begin position="246"/>
        <end position="270"/>
    </location>
</feature>
<dbReference type="InterPro" id="IPR027417">
    <property type="entry name" value="P-loop_NTPase"/>
</dbReference>
<protein>
    <recommendedName>
        <fullName evidence="4">ParA family protein</fullName>
    </recommendedName>
</protein>
<dbReference type="EMBL" id="SMJW01000179">
    <property type="protein sequence ID" value="TDC10285.1"/>
    <property type="molecule type" value="Genomic_DNA"/>
</dbReference>